<feature type="region of interest" description="Disordered" evidence="2">
    <location>
        <begin position="160"/>
        <end position="193"/>
    </location>
</feature>
<feature type="domain" description="Transposase IS66 central" evidence="3">
    <location>
        <begin position="259"/>
        <end position="556"/>
    </location>
</feature>
<dbReference type="PANTHER" id="PTHR33678">
    <property type="entry name" value="BLL1576 PROTEIN"/>
    <property type="match status" value="1"/>
</dbReference>
<organism evidence="7 8">
    <name type="scientific">Acetobacter pasteurianus subsp. pasteurianus</name>
    <dbReference type="NCBI Taxonomy" id="481145"/>
    <lineage>
        <taxon>Bacteria</taxon>
        <taxon>Pseudomonadati</taxon>
        <taxon>Pseudomonadota</taxon>
        <taxon>Alphaproteobacteria</taxon>
        <taxon>Acetobacterales</taxon>
        <taxon>Acetobacteraceae</taxon>
        <taxon>Acetobacter</taxon>
    </lineage>
</organism>
<evidence type="ECO:0000313" key="7">
    <source>
        <dbReference type="EMBL" id="ASC06470.1"/>
    </source>
</evidence>
<evidence type="ECO:0000256" key="1">
    <source>
        <dbReference type="SAM" id="Coils"/>
    </source>
</evidence>
<sequence length="613" mass="68807">MYNPSVRFPRRDRTFSVALPGRWRCPPDSRTDGHALGRNRLETAILVGAPLSRSLIFFRYFCRGFLCFLAVSRYYPEMERHSGPLPDDLETLKGIIMAQQGEIVRLSASARAYDALVQSLRIRIARLQKQKFGASSEKIERETEQLELLLEDVEIAIAAADPSPKSEGGDRGDTVVSPQRRRGRPRVSDATPRERIVLDPGEACSACGGPLRLVGEDVTEILDFIAAKLKIVETARLKKSCRHCETMVQPEAPSRPVPRGMAGPGLLAHILVSKFDDHIPLYRQNEIFARQGVEIPRSTLIDWCGQAVAVLRPLTDMIRQEVVEADLLHADDTPIQVLDPRLRQAGKPRGVKEGRIWTYLRDPRPWGGSDPPAVAYWFSPDRKGINPQTHLAQFRGILQADAYAGFRDLYKPDATGTVRVREAACWAHLRRAFHDVWKGSGSTIAREALEQIGELYDIERQITGHPARHRLAVRQEKSRPRVIAFHAWCEAQLTRIPGKGELAKAIRYALNRWAAFTLFVEDGRVAIDNNPAERAIRPVCVGRKNYLFAGSDAGGDNIADAMTLIESAKLSGINPHDYLADVLARINEHKINRLHELLPWNWQPLNTPHRQAA</sequence>
<dbReference type="NCBIfam" id="NF033517">
    <property type="entry name" value="transpos_IS66"/>
    <property type="match status" value="1"/>
</dbReference>
<dbReference type="PANTHER" id="PTHR33678:SF1">
    <property type="entry name" value="BLL1576 PROTEIN"/>
    <property type="match status" value="1"/>
</dbReference>
<name>A0AAC9SRP9_ACEPA</name>
<evidence type="ECO:0000313" key="8">
    <source>
        <dbReference type="Proteomes" id="UP000196816"/>
    </source>
</evidence>
<reference evidence="7 8" key="1">
    <citation type="submission" date="2017-06" db="EMBL/GenBank/DDBJ databases">
        <title>Genome sequence of Acetobacter pasteurianus subsp. pasteurianus strain SRCM101468.</title>
        <authorList>
            <person name="Cho S.H."/>
        </authorList>
    </citation>
    <scope>NUCLEOTIDE SEQUENCE [LARGE SCALE GENOMIC DNA]</scope>
    <source>
        <strain evidence="7 8">SRCM101468</strain>
    </source>
</reference>
<evidence type="ECO:0008006" key="9">
    <source>
        <dbReference type="Google" id="ProtNLM"/>
    </source>
</evidence>
<dbReference type="Pfam" id="PF03050">
    <property type="entry name" value="DDE_Tnp_IS66"/>
    <property type="match status" value="1"/>
</dbReference>
<proteinExistence type="predicted"/>
<protein>
    <recommendedName>
        <fullName evidence="9">Transposase</fullName>
    </recommendedName>
</protein>
<evidence type="ECO:0000259" key="4">
    <source>
        <dbReference type="Pfam" id="PF13005"/>
    </source>
</evidence>
<evidence type="ECO:0000259" key="6">
    <source>
        <dbReference type="Pfam" id="PF13817"/>
    </source>
</evidence>
<dbReference type="InterPro" id="IPR004291">
    <property type="entry name" value="Transposase_IS66_central"/>
</dbReference>
<dbReference type="EMBL" id="CP021922">
    <property type="protein sequence ID" value="ASC06470.1"/>
    <property type="molecule type" value="Genomic_DNA"/>
</dbReference>
<dbReference type="InterPro" id="IPR039552">
    <property type="entry name" value="IS66_C"/>
</dbReference>
<evidence type="ECO:0000259" key="3">
    <source>
        <dbReference type="Pfam" id="PF03050"/>
    </source>
</evidence>
<evidence type="ECO:0000256" key="2">
    <source>
        <dbReference type="SAM" id="MobiDB-lite"/>
    </source>
</evidence>
<dbReference type="Pfam" id="PF13007">
    <property type="entry name" value="LZ_Tnp_IS66"/>
    <property type="match status" value="1"/>
</dbReference>
<feature type="coiled-coil region" evidence="1">
    <location>
        <begin position="110"/>
        <end position="159"/>
    </location>
</feature>
<accession>A0AAC9SRP9</accession>
<evidence type="ECO:0000259" key="5">
    <source>
        <dbReference type="Pfam" id="PF13007"/>
    </source>
</evidence>
<dbReference type="InterPro" id="IPR024463">
    <property type="entry name" value="Transposase_TnpC_homeodom"/>
</dbReference>
<dbReference type="InterPro" id="IPR024474">
    <property type="entry name" value="Znf_dom_IS66"/>
</dbReference>
<gene>
    <name evidence="7" type="ORF">S101468_02247</name>
</gene>
<dbReference type="InterPro" id="IPR052344">
    <property type="entry name" value="Transposase-related"/>
</dbReference>
<dbReference type="Pfam" id="PF13005">
    <property type="entry name" value="zf-IS66"/>
    <property type="match status" value="1"/>
</dbReference>
<feature type="domain" description="Transposase TnpC homeodomain" evidence="5">
    <location>
        <begin position="120"/>
        <end position="196"/>
    </location>
</feature>
<feature type="domain" description="Transposase IS66 zinc-finger binding" evidence="4">
    <location>
        <begin position="203"/>
        <end position="245"/>
    </location>
</feature>
<dbReference type="Pfam" id="PF13817">
    <property type="entry name" value="DDE_Tnp_IS66_C"/>
    <property type="match status" value="1"/>
</dbReference>
<keyword evidence="1" id="KW-0175">Coiled coil</keyword>
<dbReference type="AlphaFoldDB" id="A0AAC9SRP9"/>
<feature type="domain" description="Transposase IS66 C-terminal" evidence="6">
    <location>
        <begin position="563"/>
        <end position="600"/>
    </location>
</feature>
<dbReference type="Proteomes" id="UP000196816">
    <property type="component" value="Chromosome"/>
</dbReference>